<dbReference type="Proteomes" id="UP000228934">
    <property type="component" value="Unassembled WGS sequence"/>
</dbReference>
<proteinExistence type="predicted"/>
<feature type="region of interest" description="Disordered" evidence="1">
    <location>
        <begin position="92"/>
        <end position="153"/>
    </location>
</feature>
<evidence type="ECO:0000313" key="3">
    <source>
        <dbReference type="Proteomes" id="UP000228934"/>
    </source>
</evidence>
<evidence type="ECO:0000313" key="2">
    <source>
        <dbReference type="EMBL" id="PIO23312.1"/>
    </source>
</evidence>
<gene>
    <name evidence="2" type="ORF">AB205_0200310</name>
</gene>
<protein>
    <submittedName>
        <fullName evidence="2">Uncharacterized protein</fullName>
    </submittedName>
</protein>
<organism evidence="2 3">
    <name type="scientific">Aquarana catesbeiana</name>
    <name type="common">American bullfrog</name>
    <name type="synonym">Rana catesbeiana</name>
    <dbReference type="NCBI Taxonomy" id="8400"/>
    <lineage>
        <taxon>Eukaryota</taxon>
        <taxon>Metazoa</taxon>
        <taxon>Chordata</taxon>
        <taxon>Craniata</taxon>
        <taxon>Vertebrata</taxon>
        <taxon>Euteleostomi</taxon>
        <taxon>Amphibia</taxon>
        <taxon>Batrachia</taxon>
        <taxon>Anura</taxon>
        <taxon>Neobatrachia</taxon>
        <taxon>Ranoidea</taxon>
        <taxon>Ranidae</taxon>
        <taxon>Aquarana</taxon>
    </lineage>
</organism>
<feature type="compositionally biased region" description="Low complexity" evidence="1">
    <location>
        <begin position="119"/>
        <end position="135"/>
    </location>
</feature>
<accession>A0A2G9R627</accession>
<feature type="region of interest" description="Disordered" evidence="1">
    <location>
        <begin position="234"/>
        <end position="275"/>
    </location>
</feature>
<reference evidence="3" key="1">
    <citation type="journal article" date="2017" name="Nat. Commun.">
        <title>The North American bullfrog draft genome provides insight into hormonal regulation of long noncoding RNA.</title>
        <authorList>
            <person name="Hammond S.A."/>
            <person name="Warren R.L."/>
            <person name="Vandervalk B.P."/>
            <person name="Kucuk E."/>
            <person name="Khan H."/>
            <person name="Gibb E.A."/>
            <person name="Pandoh P."/>
            <person name="Kirk H."/>
            <person name="Zhao Y."/>
            <person name="Jones M."/>
            <person name="Mungall A.J."/>
            <person name="Coope R."/>
            <person name="Pleasance S."/>
            <person name="Moore R.A."/>
            <person name="Holt R.A."/>
            <person name="Round J.M."/>
            <person name="Ohora S."/>
            <person name="Walle B.V."/>
            <person name="Veldhoen N."/>
            <person name="Helbing C.C."/>
            <person name="Birol I."/>
        </authorList>
    </citation>
    <scope>NUCLEOTIDE SEQUENCE [LARGE SCALE GENOMIC DNA]</scope>
</reference>
<keyword evidence="3" id="KW-1185">Reference proteome</keyword>
<sequence>MLFDRSIIRKYRERRRASSRSGGGSSPDPSLTDFEKDLEIVLQHNILTGIRGDYDTDIMDLAGGADVMLTDTEEWNANQEDFEELEYPQTSDLQPVDETGDGPNENPFVGLCKASPTQLSPAPSRSLPASPAAPSHRPKKVAPTTRQRLRRRHQQMRQLMEIERRKLLANRRMLRLREAQFQEQRRHHKVMERAFNTHIQQQRVIMGQMTSSQAALRQAVDILSQATLLLQGRQRVGDAPVPHPSDNSRVSRPSAASGPVKRLRGRPKRLSPSQP</sequence>
<evidence type="ECO:0000256" key="1">
    <source>
        <dbReference type="SAM" id="MobiDB-lite"/>
    </source>
</evidence>
<dbReference type="AlphaFoldDB" id="A0A2G9R627"/>
<dbReference type="EMBL" id="KV964396">
    <property type="protein sequence ID" value="PIO23312.1"/>
    <property type="molecule type" value="Genomic_DNA"/>
</dbReference>
<name>A0A2G9R627_AQUCT</name>
<dbReference type="OrthoDB" id="10436704at2759"/>